<proteinExistence type="predicted"/>
<dbReference type="EMBL" id="OZ034816">
    <property type="protein sequence ID" value="CAL1378364.1"/>
    <property type="molecule type" value="Genomic_DNA"/>
</dbReference>
<gene>
    <name evidence="1" type="ORF">LTRI10_LOCUS19951</name>
</gene>
<keyword evidence="2" id="KW-1185">Reference proteome</keyword>
<dbReference type="AlphaFoldDB" id="A0AAV2DXN2"/>
<evidence type="ECO:0000313" key="1">
    <source>
        <dbReference type="EMBL" id="CAL1378364.1"/>
    </source>
</evidence>
<reference evidence="1 2" key="1">
    <citation type="submission" date="2024-04" db="EMBL/GenBank/DDBJ databases">
        <authorList>
            <person name="Fracassetti M."/>
        </authorList>
    </citation>
    <scope>NUCLEOTIDE SEQUENCE [LARGE SCALE GENOMIC DNA]</scope>
</reference>
<organism evidence="1 2">
    <name type="scientific">Linum trigynum</name>
    <dbReference type="NCBI Taxonomy" id="586398"/>
    <lineage>
        <taxon>Eukaryota</taxon>
        <taxon>Viridiplantae</taxon>
        <taxon>Streptophyta</taxon>
        <taxon>Embryophyta</taxon>
        <taxon>Tracheophyta</taxon>
        <taxon>Spermatophyta</taxon>
        <taxon>Magnoliopsida</taxon>
        <taxon>eudicotyledons</taxon>
        <taxon>Gunneridae</taxon>
        <taxon>Pentapetalae</taxon>
        <taxon>rosids</taxon>
        <taxon>fabids</taxon>
        <taxon>Malpighiales</taxon>
        <taxon>Linaceae</taxon>
        <taxon>Linum</taxon>
    </lineage>
</organism>
<sequence length="121" mass="13988">MMELEEVHLVDSAPRANNNEFRRKTVRHMMNVLHDLFLKLYFELGTMKALPKISAFQLVIPDGVPIQSNKFDGGMWVCLWMRFSSNLGRYDVEPCVDGIRNRLALDMILKDMAVMHGDAYL</sequence>
<dbReference type="Gene3D" id="3.40.395.10">
    <property type="entry name" value="Adenoviral Proteinase, Chain A"/>
    <property type="match status" value="1"/>
</dbReference>
<evidence type="ECO:0000313" key="2">
    <source>
        <dbReference type="Proteomes" id="UP001497516"/>
    </source>
</evidence>
<dbReference type="Proteomes" id="UP001497516">
    <property type="component" value="Chromosome 3"/>
</dbReference>
<protein>
    <submittedName>
        <fullName evidence="1">Uncharacterized protein</fullName>
    </submittedName>
</protein>
<accession>A0AAV2DXN2</accession>
<name>A0AAV2DXN2_9ROSI</name>